<dbReference type="InterPro" id="IPR013083">
    <property type="entry name" value="Znf_RING/FYVE/PHD"/>
</dbReference>
<evidence type="ECO:0000313" key="6">
    <source>
        <dbReference type="EMBL" id="VUZ53625.1"/>
    </source>
</evidence>
<dbReference type="GO" id="GO:0008270">
    <property type="term" value="F:zinc ion binding"/>
    <property type="evidence" value="ECO:0007669"/>
    <property type="project" value="UniProtKB-KW"/>
</dbReference>
<dbReference type="AlphaFoldDB" id="A0A564Z2A7"/>
<evidence type="ECO:0000256" key="1">
    <source>
        <dbReference type="ARBA" id="ARBA00022723"/>
    </source>
</evidence>
<keyword evidence="3" id="KW-0862">Zinc</keyword>
<organism evidence="6 7">
    <name type="scientific">Hymenolepis diminuta</name>
    <name type="common">Rat tapeworm</name>
    <dbReference type="NCBI Taxonomy" id="6216"/>
    <lineage>
        <taxon>Eukaryota</taxon>
        <taxon>Metazoa</taxon>
        <taxon>Spiralia</taxon>
        <taxon>Lophotrochozoa</taxon>
        <taxon>Platyhelminthes</taxon>
        <taxon>Cestoda</taxon>
        <taxon>Eucestoda</taxon>
        <taxon>Cyclophyllidea</taxon>
        <taxon>Hymenolepididae</taxon>
        <taxon>Hymenolepis</taxon>
    </lineage>
</organism>
<dbReference type="Gene3D" id="3.30.40.10">
    <property type="entry name" value="Zinc/RING finger domain, C3HC4 (zinc finger)"/>
    <property type="match status" value="1"/>
</dbReference>
<keyword evidence="2 4" id="KW-0863">Zinc-finger</keyword>
<dbReference type="PROSITE" id="PS50089">
    <property type="entry name" value="ZF_RING_2"/>
    <property type="match status" value="1"/>
</dbReference>
<dbReference type="InterPro" id="IPR017907">
    <property type="entry name" value="Znf_RING_CS"/>
</dbReference>
<dbReference type="SUPFAM" id="SSF57850">
    <property type="entry name" value="RING/U-box"/>
    <property type="match status" value="1"/>
</dbReference>
<dbReference type="PANTHER" id="PTHR12618">
    <property type="entry name" value="PHD AND RING FINGER DOMAIN-CONTAINING PROTEIN 1"/>
    <property type="match status" value="1"/>
</dbReference>
<evidence type="ECO:0000256" key="4">
    <source>
        <dbReference type="PROSITE-ProRule" id="PRU00175"/>
    </source>
</evidence>
<reference evidence="6 7" key="1">
    <citation type="submission" date="2019-07" db="EMBL/GenBank/DDBJ databases">
        <authorList>
            <person name="Jastrzebski P J."/>
            <person name="Paukszto L."/>
            <person name="Jastrzebski P J."/>
        </authorList>
    </citation>
    <scope>NUCLEOTIDE SEQUENCE [LARGE SCALE GENOMIC DNA]</scope>
    <source>
        <strain evidence="6 7">WMS-il1</strain>
    </source>
</reference>
<gene>
    <name evidence="6" type="ORF">WMSIL1_LOCUS11674</name>
</gene>
<evidence type="ECO:0000256" key="2">
    <source>
        <dbReference type="ARBA" id="ARBA00022771"/>
    </source>
</evidence>
<keyword evidence="7" id="KW-1185">Reference proteome</keyword>
<evidence type="ECO:0000259" key="5">
    <source>
        <dbReference type="PROSITE" id="PS50089"/>
    </source>
</evidence>
<dbReference type="PROSITE" id="PS00518">
    <property type="entry name" value="ZF_RING_1"/>
    <property type="match status" value="1"/>
</dbReference>
<accession>A0A564Z2A7</accession>
<name>A0A564Z2A7_HYMDI</name>
<dbReference type="EMBL" id="CABIJS010000555">
    <property type="protein sequence ID" value="VUZ53625.1"/>
    <property type="molecule type" value="Genomic_DNA"/>
</dbReference>
<sequence>MDSINCCICQEDFKEPIAKPDCCAHLFCLECLQPWLKEQNTCPYDRFSVHSIQIMNGYDGAIVETIPVPEASINVDVSDDNLDHDDSLFSQTPDEWIIRVSGIMEDFHDVFHQILNFNGSMFSFLEADEDMPEDLYYHNLALFAFRHHVDGIGEDPFLDSLSSEGRQMYEQLLINHERNVLHYFKECSKKLGVPLSYLESSSRPDNSTLLGMIDIISDCIWDFIVYFISVIEANTSVETNVNE</sequence>
<dbReference type="InterPro" id="IPR047157">
    <property type="entry name" value="PHRF1/Atg35"/>
</dbReference>
<proteinExistence type="predicted"/>
<evidence type="ECO:0000256" key="3">
    <source>
        <dbReference type="ARBA" id="ARBA00022833"/>
    </source>
</evidence>
<protein>
    <recommendedName>
        <fullName evidence="5">RING-type domain-containing protein</fullName>
    </recommendedName>
</protein>
<feature type="domain" description="RING-type" evidence="5">
    <location>
        <begin position="6"/>
        <end position="46"/>
    </location>
</feature>
<keyword evidence="1" id="KW-0479">Metal-binding</keyword>
<dbReference type="PANTHER" id="PTHR12618:SF20">
    <property type="entry name" value="PHD AND RING FINGER DOMAIN-CONTAINING PROTEIN 1"/>
    <property type="match status" value="1"/>
</dbReference>
<dbReference type="Proteomes" id="UP000321570">
    <property type="component" value="Unassembled WGS sequence"/>
</dbReference>
<dbReference type="Pfam" id="PF13639">
    <property type="entry name" value="zf-RING_2"/>
    <property type="match status" value="1"/>
</dbReference>
<dbReference type="InterPro" id="IPR001841">
    <property type="entry name" value="Znf_RING"/>
</dbReference>
<evidence type="ECO:0000313" key="7">
    <source>
        <dbReference type="Proteomes" id="UP000321570"/>
    </source>
</evidence>